<proteinExistence type="predicted"/>
<accession>A0A326TTT5</accession>
<dbReference type="EMBL" id="QKUF01000049">
    <property type="protein sequence ID" value="PZW19325.1"/>
    <property type="molecule type" value="Genomic_DNA"/>
</dbReference>
<name>A0A326TTT5_THEHA</name>
<evidence type="ECO:0000313" key="1">
    <source>
        <dbReference type="EMBL" id="PZW19325.1"/>
    </source>
</evidence>
<organism evidence="1 2">
    <name type="scientific">Thermosporothrix hazakensis</name>
    <dbReference type="NCBI Taxonomy" id="644383"/>
    <lineage>
        <taxon>Bacteria</taxon>
        <taxon>Bacillati</taxon>
        <taxon>Chloroflexota</taxon>
        <taxon>Ktedonobacteria</taxon>
        <taxon>Ktedonobacterales</taxon>
        <taxon>Thermosporotrichaceae</taxon>
        <taxon>Thermosporothrix</taxon>
    </lineage>
</organism>
<evidence type="ECO:0000313" key="2">
    <source>
        <dbReference type="Proteomes" id="UP000248806"/>
    </source>
</evidence>
<keyword evidence="2" id="KW-1185">Reference proteome</keyword>
<dbReference type="AlphaFoldDB" id="A0A326TTT5"/>
<comment type="caution">
    <text evidence="1">The sequence shown here is derived from an EMBL/GenBank/DDBJ whole genome shotgun (WGS) entry which is preliminary data.</text>
</comment>
<dbReference type="OrthoDB" id="173520at2"/>
<dbReference type="Proteomes" id="UP000248806">
    <property type="component" value="Unassembled WGS sequence"/>
</dbReference>
<gene>
    <name evidence="1" type="ORF">EI42_06138</name>
</gene>
<dbReference type="RefSeq" id="WP_111326431.1">
    <property type="nucleotide sequence ID" value="NZ_BIFX01000001.1"/>
</dbReference>
<protein>
    <submittedName>
        <fullName evidence="1">Uncharacterized protein</fullName>
    </submittedName>
</protein>
<sequence length="89" mass="10600">MEQDVKQVRHRCGYVFFSRPLNYFEGTGGLPTIDFLPAVVVQYRDEHGHVVFQCPRCKKPLQLWWDVLNPQDQQRLRHLGFYEQSDGFM</sequence>
<reference evidence="1 2" key="1">
    <citation type="submission" date="2018-06" db="EMBL/GenBank/DDBJ databases">
        <title>Genomic Encyclopedia of Archaeal and Bacterial Type Strains, Phase II (KMG-II): from individual species to whole genera.</title>
        <authorList>
            <person name="Goeker M."/>
        </authorList>
    </citation>
    <scope>NUCLEOTIDE SEQUENCE [LARGE SCALE GENOMIC DNA]</scope>
    <source>
        <strain evidence="1 2">ATCC BAA-1881</strain>
    </source>
</reference>